<sequence length="98" mass="10474">MQPAETTGQESVTLVNAGDRTVDLDGWSLANKSKKKQRLSGTIEPGQFLTIGLVRSSGGQDFLANQGDLITLLDAAGLKVHGVSYTRSQVKPGWTVLF</sequence>
<comment type="caution">
    <text evidence="2">The sequence shown here is derived from an EMBL/GenBank/DDBJ whole genome shotgun (WGS) entry which is preliminary data.</text>
</comment>
<evidence type="ECO:0000313" key="2">
    <source>
        <dbReference type="EMBL" id="MCZ8515721.1"/>
    </source>
</evidence>
<proteinExistence type="predicted"/>
<feature type="domain" description="LTD" evidence="1">
    <location>
        <begin position="1"/>
        <end position="87"/>
    </location>
</feature>
<accession>A0ABT4QG56</accession>
<evidence type="ECO:0000259" key="1">
    <source>
        <dbReference type="PROSITE" id="PS51841"/>
    </source>
</evidence>
<dbReference type="InterPro" id="IPR001322">
    <property type="entry name" value="Lamin_tail_dom"/>
</dbReference>
<evidence type="ECO:0000313" key="3">
    <source>
        <dbReference type="Proteomes" id="UP001527882"/>
    </source>
</evidence>
<organism evidence="2 3">
    <name type="scientific">Paenibacillus gyeongsangnamensis</name>
    <dbReference type="NCBI Taxonomy" id="3388067"/>
    <lineage>
        <taxon>Bacteria</taxon>
        <taxon>Bacillati</taxon>
        <taxon>Bacillota</taxon>
        <taxon>Bacilli</taxon>
        <taxon>Bacillales</taxon>
        <taxon>Paenibacillaceae</taxon>
        <taxon>Paenibacillus</taxon>
    </lineage>
</organism>
<dbReference type="Pfam" id="PF00932">
    <property type="entry name" value="LTD"/>
    <property type="match status" value="1"/>
</dbReference>
<name>A0ABT4QG56_9BACL</name>
<protein>
    <submittedName>
        <fullName evidence="2">Lamin tail domain-containing protein</fullName>
    </submittedName>
</protein>
<dbReference type="InterPro" id="IPR036415">
    <property type="entry name" value="Lamin_tail_dom_sf"/>
</dbReference>
<keyword evidence="3" id="KW-1185">Reference proteome</keyword>
<dbReference type="PROSITE" id="PS51841">
    <property type="entry name" value="LTD"/>
    <property type="match status" value="1"/>
</dbReference>
<dbReference type="Gene3D" id="2.60.40.1260">
    <property type="entry name" value="Lamin Tail domain"/>
    <property type="match status" value="1"/>
</dbReference>
<reference evidence="2 3" key="1">
    <citation type="submission" date="2022-12" db="EMBL/GenBank/DDBJ databases">
        <title>Draft genome sequence of Paenibacillus sp. dW9.</title>
        <authorList>
            <person name="Choi E.-W."/>
            <person name="Kim D.-U."/>
        </authorList>
    </citation>
    <scope>NUCLEOTIDE SEQUENCE [LARGE SCALE GENOMIC DNA]</scope>
    <source>
        <strain evidence="3">dW9</strain>
    </source>
</reference>
<dbReference type="SUPFAM" id="SSF74853">
    <property type="entry name" value="Lamin A/C globular tail domain"/>
    <property type="match status" value="1"/>
</dbReference>
<dbReference type="EMBL" id="JAQAGZ010000019">
    <property type="protein sequence ID" value="MCZ8515721.1"/>
    <property type="molecule type" value="Genomic_DNA"/>
</dbReference>
<dbReference type="Proteomes" id="UP001527882">
    <property type="component" value="Unassembled WGS sequence"/>
</dbReference>
<gene>
    <name evidence="2" type="ORF">O9H85_25580</name>
</gene>